<keyword evidence="2" id="KW-1185">Reference proteome</keyword>
<evidence type="ECO:0000313" key="1">
    <source>
        <dbReference type="EMBL" id="KAJ1949997.1"/>
    </source>
</evidence>
<comment type="caution">
    <text evidence="1">The sequence shown here is derived from an EMBL/GenBank/DDBJ whole genome shotgun (WGS) entry which is preliminary data.</text>
</comment>
<dbReference type="Proteomes" id="UP001150603">
    <property type="component" value="Unassembled WGS sequence"/>
</dbReference>
<evidence type="ECO:0000313" key="2">
    <source>
        <dbReference type="Proteomes" id="UP001150603"/>
    </source>
</evidence>
<organism evidence="1 2">
    <name type="scientific">Linderina macrospora</name>
    <dbReference type="NCBI Taxonomy" id="4868"/>
    <lineage>
        <taxon>Eukaryota</taxon>
        <taxon>Fungi</taxon>
        <taxon>Fungi incertae sedis</taxon>
        <taxon>Zoopagomycota</taxon>
        <taxon>Kickxellomycotina</taxon>
        <taxon>Kickxellomycetes</taxon>
        <taxon>Kickxellales</taxon>
        <taxon>Kickxellaceae</taxon>
        <taxon>Linderina</taxon>
    </lineage>
</organism>
<sequence>MSRRGYSIILFVLILLQLIVSMAEFGLLVGERVYIAKYLPYTSGWMNIYKWVLSPVSFAASTILLYYSSKSLAGRTDTAGEKSIQRNSFTNRKRKRNGKSVEFFAAVISFLLAAAWSVVIAFQARYKVDAAAGNDFKYPLDTGIFLNYKCEQQPFSLKSQGITACKLMLAESATTLSCLVLWGVTLIAAVVLGLTAASRRSRSVRRMKGKMADNS</sequence>
<dbReference type="EMBL" id="JANBPW010000310">
    <property type="protein sequence ID" value="KAJ1949997.1"/>
    <property type="molecule type" value="Genomic_DNA"/>
</dbReference>
<name>A0ACC1JFK5_9FUNG</name>
<protein>
    <submittedName>
        <fullName evidence="1">Uncharacterized protein</fullName>
    </submittedName>
</protein>
<accession>A0ACC1JFK5</accession>
<reference evidence="1" key="1">
    <citation type="submission" date="2022-07" db="EMBL/GenBank/DDBJ databases">
        <title>Phylogenomic reconstructions and comparative analyses of Kickxellomycotina fungi.</title>
        <authorList>
            <person name="Reynolds N.K."/>
            <person name="Stajich J.E."/>
            <person name="Barry K."/>
            <person name="Grigoriev I.V."/>
            <person name="Crous P."/>
            <person name="Smith M.E."/>
        </authorList>
    </citation>
    <scope>NUCLEOTIDE SEQUENCE</scope>
    <source>
        <strain evidence="1">NRRL 5244</strain>
    </source>
</reference>
<gene>
    <name evidence="1" type="ORF">FBU59_000887</name>
</gene>
<proteinExistence type="predicted"/>